<accession>A0A7J6N9S3</accession>
<comment type="caution">
    <text evidence="1">The sequence shown here is derived from an EMBL/GenBank/DDBJ whole genome shotgun (WGS) entry which is preliminary data.</text>
</comment>
<evidence type="ECO:0000313" key="1">
    <source>
        <dbReference type="EMBL" id="KAF4680643.1"/>
    </source>
</evidence>
<dbReference type="Proteomes" id="UP000541610">
    <property type="component" value="Unassembled WGS sequence"/>
</dbReference>
<dbReference type="EMBL" id="JABANP010000589">
    <property type="protein sequence ID" value="KAF4680643.1"/>
    <property type="molecule type" value="Genomic_DNA"/>
</dbReference>
<proteinExistence type="predicted"/>
<organism evidence="1 2">
    <name type="scientific">Perkinsus olseni</name>
    <name type="common">Perkinsus atlanticus</name>
    <dbReference type="NCBI Taxonomy" id="32597"/>
    <lineage>
        <taxon>Eukaryota</taxon>
        <taxon>Sar</taxon>
        <taxon>Alveolata</taxon>
        <taxon>Perkinsozoa</taxon>
        <taxon>Perkinsea</taxon>
        <taxon>Perkinsida</taxon>
        <taxon>Perkinsidae</taxon>
        <taxon>Perkinsus</taxon>
    </lineage>
</organism>
<gene>
    <name evidence="1" type="ORF">FOZ60_013150</name>
</gene>
<protein>
    <submittedName>
        <fullName evidence="1">Uncharacterized protein</fullName>
    </submittedName>
</protein>
<name>A0A7J6N9S3_PEROL</name>
<sequence>MDNSVVVILAEAPLKVPVTIVVGRLLPRVYADVDIHDGDLTTVRFVSNDRLSITFEGKELELAPIAFASPGEFEYKTDKASYE</sequence>
<reference evidence="1 2" key="1">
    <citation type="submission" date="2020-04" db="EMBL/GenBank/DDBJ databases">
        <title>Perkinsus olseni comparative genomics.</title>
        <authorList>
            <person name="Bogema D.R."/>
        </authorList>
    </citation>
    <scope>NUCLEOTIDE SEQUENCE [LARGE SCALE GENOMIC DNA]</scope>
    <source>
        <strain evidence="1">00978-12</strain>
    </source>
</reference>
<evidence type="ECO:0000313" key="2">
    <source>
        <dbReference type="Proteomes" id="UP000541610"/>
    </source>
</evidence>
<dbReference type="AlphaFoldDB" id="A0A7J6N9S3"/>